<name>A0AAN9UPZ8_9PEZI</name>
<feature type="compositionally biased region" description="Basic and acidic residues" evidence="1">
    <location>
        <begin position="191"/>
        <end position="211"/>
    </location>
</feature>
<feature type="region of interest" description="Disordered" evidence="1">
    <location>
        <begin position="1"/>
        <end position="50"/>
    </location>
</feature>
<feature type="compositionally biased region" description="Acidic residues" evidence="1">
    <location>
        <begin position="212"/>
        <end position="260"/>
    </location>
</feature>
<organism evidence="2 3">
    <name type="scientific">Diatrype stigma</name>
    <dbReference type="NCBI Taxonomy" id="117547"/>
    <lineage>
        <taxon>Eukaryota</taxon>
        <taxon>Fungi</taxon>
        <taxon>Dikarya</taxon>
        <taxon>Ascomycota</taxon>
        <taxon>Pezizomycotina</taxon>
        <taxon>Sordariomycetes</taxon>
        <taxon>Xylariomycetidae</taxon>
        <taxon>Xylariales</taxon>
        <taxon>Diatrypaceae</taxon>
        <taxon>Diatrype</taxon>
    </lineage>
</organism>
<dbReference type="EMBL" id="JAKJXP020000055">
    <property type="protein sequence ID" value="KAK7751021.1"/>
    <property type="molecule type" value="Genomic_DNA"/>
</dbReference>
<feature type="compositionally biased region" description="Acidic residues" evidence="1">
    <location>
        <begin position="291"/>
        <end position="303"/>
    </location>
</feature>
<evidence type="ECO:0000256" key="1">
    <source>
        <dbReference type="SAM" id="MobiDB-lite"/>
    </source>
</evidence>
<feature type="compositionally biased region" description="Pro residues" evidence="1">
    <location>
        <begin position="157"/>
        <end position="167"/>
    </location>
</feature>
<feature type="region of interest" description="Disordered" evidence="1">
    <location>
        <begin position="151"/>
        <end position="310"/>
    </location>
</feature>
<dbReference type="Proteomes" id="UP001320420">
    <property type="component" value="Unassembled WGS sequence"/>
</dbReference>
<comment type="caution">
    <text evidence="2">The sequence shown here is derived from an EMBL/GenBank/DDBJ whole genome shotgun (WGS) entry which is preliminary data.</text>
</comment>
<reference evidence="2 3" key="1">
    <citation type="submission" date="2024-02" db="EMBL/GenBank/DDBJ databases">
        <title>De novo assembly and annotation of 12 fungi associated with fruit tree decline syndrome in Ontario, Canada.</title>
        <authorList>
            <person name="Sulman M."/>
            <person name="Ellouze W."/>
            <person name="Ilyukhin E."/>
        </authorList>
    </citation>
    <scope>NUCLEOTIDE SEQUENCE [LARGE SCALE GENOMIC DNA]</scope>
    <source>
        <strain evidence="2 3">M11/M66-122</strain>
    </source>
</reference>
<evidence type="ECO:0000313" key="2">
    <source>
        <dbReference type="EMBL" id="KAK7751021.1"/>
    </source>
</evidence>
<feature type="compositionally biased region" description="Basic residues" evidence="1">
    <location>
        <begin position="37"/>
        <end position="50"/>
    </location>
</feature>
<feature type="compositionally biased region" description="Basic and acidic residues" evidence="1">
    <location>
        <begin position="279"/>
        <end position="290"/>
    </location>
</feature>
<sequence>MPRVPFGVPHKKKGPKPFPGSKRTRCDLRVPPTAEKKPRKPTTRHSKRRKTQVLEWLIRHRIAEQRARPSDLYHAVRSRSGEALISYEEMRDRKIVWERGGVVYRTPTYRDAAKHWRINAGVIVAWWQNKEKYLPKSEIERISARHPLTGCSFDPIPNMPRPPPPLMPTASGAPGGTQSTPIELDGGDDDASIHPDAVAEREAEERQRAGEQVDDYDDDDDDEDDDDDIDLDINSDIDVGDAEMEDGEDEDEDQDEDDGGNIDVDQNVDGGRTELQSDGIEHTEQFREFPDDFEDALGEDDPDMMPQDLP</sequence>
<evidence type="ECO:0000313" key="3">
    <source>
        <dbReference type="Proteomes" id="UP001320420"/>
    </source>
</evidence>
<protein>
    <submittedName>
        <fullName evidence="2">Uncharacterized protein</fullName>
    </submittedName>
</protein>
<accession>A0AAN9UPZ8</accession>
<proteinExistence type="predicted"/>
<gene>
    <name evidence="2" type="ORF">SLS62_007006</name>
</gene>
<dbReference type="AlphaFoldDB" id="A0AAN9UPZ8"/>
<keyword evidence="3" id="KW-1185">Reference proteome</keyword>